<keyword evidence="1" id="KW-0175">Coiled coil</keyword>
<proteinExistence type="predicted"/>
<dbReference type="EMBL" id="KM226332">
    <property type="protein sequence ID" value="AJA91664.1"/>
    <property type="molecule type" value="Genomic_DNA"/>
</dbReference>
<organismHost>
    <name type="scientific">Adoxophyes</name>
    <dbReference type="NCBI Taxonomy" id="85584"/>
</organismHost>
<feature type="coiled-coil region" evidence="1">
    <location>
        <begin position="137"/>
        <end position="244"/>
    </location>
</feature>
<name>A0A0A7UY57_GVAO</name>
<accession>A0A0A7UY57</accession>
<evidence type="ECO:0000313" key="2">
    <source>
        <dbReference type="EMBL" id="AJA91664.1"/>
    </source>
</evidence>
<feature type="coiled-coil region" evidence="1">
    <location>
        <begin position="291"/>
        <end position="321"/>
    </location>
</feature>
<sequence>MDSHSSIVYDNNMDMPLLNDDNPHLEMFVENIVEETPQQLVGGLENEVTQEDLEEVLKGVANDLEKTKNINIVEETPQQLEEVLKGVANDLEKNIVEETPQQLEGEDLEEVLTDLEKTKNNDDLMNHIQERVSSDVFKQLTQTIDKKQAQLDNHQRRVNNKIKKIEAQEIIIDKLNQTIKEQTSKMTQQEHVINKCNEEIVQYSQTIESLSEQNSSMQLQIENLKKEIKKKEEEQNENDDDDNEDHPIKEKKLKRKCLEAMIEEKCKRVKQEVMSVYDMQNNDKSKIKTLVKKLRESNNFVKELNKKLELSTQHIKYYEEKLKKKSSYRAED</sequence>
<organism evidence="2">
    <name type="scientific">Adoxophyes orana granulovirus</name>
    <name type="common">AoGV</name>
    <dbReference type="NCBI Taxonomy" id="170617"/>
    <lineage>
        <taxon>Viruses</taxon>
        <taxon>Viruses incertae sedis</taxon>
        <taxon>Naldaviricetes</taxon>
        <taxon>Lefavirales</taxon>
        <taxon>Baculoviridae</taxon>
        <taxon>Betabaculovirus</taxon>
        <taxon>Betabaculovirus adoranae</taxon>
    </lineage>
</organism>
<evidence type="ECO:0000256" key="1">
    <source>
        <dbReference type="SAM" id="Coils"/>
    </source>
</evidence>
<protein>
    <submittedName>
        <fullName evidence="2">ADOR24</fullName>
    </submittedName>
</protein>
<reference evidence="2" key="1">
    <citation type="journal article" date="2015" name="J. Gen. Virol.">
        <title>Isolation of an Adoxophyes orana granulovirus (AdorGV) occlusion body morphology mutant: biological activity, genome sequence and relationship to other isolates of AdorGV.</title>
        <authorList>
            <person name="Nakai M."/>
            <person name="Harrison R.L."/>
            <person name="Uchida H."/>
            <person name="Ukuda R."/>
            <person name="Hikihara S."/>
            <person name="Ishii K."/>
            <person name="Kunimi Y."/>
        </authorList>
    </citation>
    <scope>NUCLEOTIDE SEQUENCE</scope>
    <source>
        <strain evidence="2">Miyazaki</strain>
    </source>
</reference>